<dbReference type="InterPro" id="IPR029062">
    <property type="entry name" value="Class_I_gatase-like"/>
</dbReference>
<dbReference type="Pfam" id="PF07722">
    <property type="entry name" value="Peptidase_C26"/>
    <property type="match status" value="1"/>
</dbReference>
<accession>A0A9D1W6M2</accession>
<proteinExistence type="predicted"/>
<protein>
    <submittedName>
        <fullName evidence="1">Gamma-glutamyl-gamma-aminobutyrate hydrolase family protein</fullName>
    </submittedName>
</protein>
<comment type="caution">
    <text evidence="1">The sequence shown here is derived from an EMBL/GenBank/DDBJ whole genome shotgun (WGS) entry which is preliminary data.</text>
</comment>
<dbReference type="GO" id="GO:0005829">
    <property type="term" value="C:cytosol"/>
    <property type="evidence" value="ECO:0007669"/>
    <property type="project" value="TreeGrafter"/>
</dbReference>
<reference evidence="1" key="1">
    <citation type="journal article" date="2021" name="PeerJ">
        <title>Extensive microbial diversity within the chicken gut microbiome revealed by metagenomics and culture.</title>
        <authorList>
            <person name="Gilroy R."/>
            <person name="Ravi A."/>
            <person name="Getino M."/>
            <person name="Pursley I."/>
            <person name="Horton D.L."/>
            <person name="Alikhan N.F."/>
            <person name="Baker D."/>
            <person name="Gharbi K."/>
            <person name="Hall N."/>
            <person name="Watson M."/>
            <person name="Adriaenssens E.M."/>
            <person name="Foster-Nyarko E."/>
            <person name="Jarju S."/>
            <person name="Secka A."/>
            <person name="Antonio M."/>
            <person name="Oren A."/>
            <person name="Chaudhuri R.R."/>
            <person name="La Ragione R."/>
            <person name="Hildebrand F."/>
            <person name="Pallen M.J."/>
        </authorList>
    </citation>
    <scope>NUCLEOTIDE SEQUENCE</scope>
    <source>
        <strain evidence="1">ChiGjej4B4-12881</strain>
    </source>
</reference>
<dbReference type="InterPro" id="IPR011697">
    <property type="entry name" value="Peptidase_C26"/>
</dbReference>
<evidence type="ECO:0000313" key="2">
    <source>
        <dbReference type="Proteomes" id="UP000886780"/>
    </source>
</evidence>
<dbReference type="CDD" id="cd01745">
    <property type="entry name" value="GATase1_2"/>
    <property type="match status" value="1"/>
</dbReference>
<dbReference type="GO" id="GO:0033969">
    <property type="term" value="F:gamma-glutamyl-gamma-aminobutyrate hydrolase activity"/>
    <property type="evidence" value="ECO:0007669"/>
    <property type="project" value="TreeGrafter"/>
</dbReference>
<dbReference type="PANTHER" id="PTHR43235">
    <property type="entry name" value="GLUTAMINE AMIDOTRANSFERASE PB2B2.05-RELATED"/>
    <property type="match status" value="1"/>
</dbReference>
<evidence type="ECO:0000313" key="1">
    <source>
        <dbReference type="EMBL" id="HIX53307.1"/>
    </source>
</evidence>
<dbReference type="Gene3D" id="3.40.50.880">
    <property type="match status" value="1"/>
</dbReference>
<gene>
    <name evidence="1" type="ORF">IAA28_10965</name>
</gene>
<dbReference type="PANTHER" id="PTHR43235:SF1">
    <property type="entry name" value="GLUTAMINE AMIDOTRANSFERASE PB2B2.05-RELATED"/>
    <property type="match status" value="1"/>
</dbReference>
<dbReference type="Proteomes" id="UP000886780">
    <property type="component" value="Unassembled WGS sequence"/>
</dbReference>
<dbReference type="EMBL" id="DXEU01000200">
    <property type="protein sequence ID" value="HIX53307.1"/>
    <property type="molecule type" value="Genomic_DNA"/>
</dbReference>
<name>A0A9D1W6M2_9FIRM</name>
<reference evidence="1" key="2">
    <citation type="submission" date="2021-04" db="EMBL/GenBank/DDBJ databases">
        <authorList>
            <person name="Gilroy R."/>
        </authorList>
    </citation>
    <scope>NUCLEOTIDE SEQUENCE</scope>
    <source>
        <strain evidence="1">ChiGjej4B4-12881</strain>
    </source>
</reference>
<organism evidence="1 2">
    <name type="scientific">Candidatus Lachnoclostridium stercoripullorum</name>
    <dbReference type="NCBI Taxonomy" id="2838635"/>
    <lineage>
        <taxon>Bacteria</taxon>
        <taxon>Bacillati</taxon>
        <taxon>Bacillota</taxon>
        <taxon>Clostridia</taxon>
        <taxon>Lachnospirales</taxon>
        <taxon>Lachnospiraceae</taxon>
    </lineage>
</organism>
<dbReference type="SUPFAM" id="SSF52317">
    <property type="entry name" value="Class I glutamine amidotransferase-like"/>
    <property type="match status" value="1"/>
</dbReference>
<feature type="non-terminal residue" evidence="1">
    <location>
        <position position="197"/>
    </location>
</feature>
<dbReference type="InterPro" id="IPR044668">
    <property type="entry name" value="PuuD-like"/>
</dbReference>
<keyword evidence="1" id="KW-0378">Hydrolase</keyword>
<dbReference type="GO" id="GO:0006598">
    <property type="term" value="P:polyamine catabolic process"/>
    <property type="evidence" value="ECO:0007669"/>
    <property type="project" value="TreeGrafter"/>
</dbReference>
<dbReference type="AlphaFoldDB" id="A0A9D1W6M2"/>
<sequence length="197" mass="21514">MKRPFIGVTTSHDTENDRLFINSTYLRAIRSAGATPVIFPMEVSEDELRDLTASVDGVLFTGGDDIHPFLYGEETNAKCGNISQQRDALEMSLVPLVMEFGKPILGICRGIQLLNTAMGGTLYQDIPSQFEADLSIAHRQPFAYKVPSHTVDVIPGTLLSRILGEDHASIAVNSMHHQAIKDLAPGLEVCGYAPDKM</sequence>
<dbReference type="PROSITE" id="PS51273">
    <property type="entry name" value="GATASE_TYPE_1"/>
    <property type="match status" value="1"/>
</dbReference>